<dbReference type="PANTHER" id="PTHR12526">
    <property type="entry name" value="GLYCOSYLTRANSFERASE"/>
    <property type="match status" value="1"/>
</dbReference>
<dbReference type="RefSeq" id="WP_007329603.1">
    <property type="nucleotide sequence ID" value="NZ_AFAR01000293.1"/>
</dbReference>
<feature type="domain" description="Glycosyltransferase subfamily 4-like N-terminal" evidence="2">
    <location>
        <begin position="107"/>
        <end position="172"/>
    </location>
</feature>
<dbReference type="PANTHER" id="PTHR12526:SF572">
    <property type="entry name" value="BLL5144 PROTEIN"/>
    <property type="match status" value="1"/>
</dbReference>
<evidence type="ECO:0000259" key="2">
    <source>
        <dbReference type="Pfam" id="PF13439"/>
    </source>
</evidence>
<feature type="domain" description="Glycosyl transferase family 1" evidence="1">
    <location>
        <begin position="182"/>
        <end position="364"/>
    </location>
</feature>
<evidence type="ECO:0000259" key="1">
    <source>
        <dbReference type="Pfam" id="PF00534"/>
    </source>
</evidence>
<dbReference type="GO" id="GO:0016757">
    <property type="term" value="F:glycosyltransferase activity"/>
    <property type="evidence" value="ECO:0007669"/>
    <property type="project" value="UniProtKB-KW"/>
</dbReference>
<organism evidence="3 4">
    <name type="scientific">Rhodopirellula baltica WH47</name>
    <dbReference type="NCBI Taxonomy" id="991778"/>
    <lineage>
        <taxon>Bacteria</taxon>
        <taxon>Pseudomonadati</taxon>
        <taxon>Planctomycetota</taxon>
        <taxon>Planctomycetia</taxon>
        <taxon>Pirellulales</taxon>
        <taxon>Pirellulaceae</taxon>
        <taxon>Rhodopirellula</taxon>
    </lineage>
</organism>
<dbReference type="EMBL" id="AFAR01000293">
    <property type="protein sequence ID" value="EGF24395.1"/>
    <property type="molecule type" value="Genomic_DNA"/>
</dbReference>
<dbReference type="PATRIC" id="fig|991778.3.peg.6044"/>
<keyword evidence="3" id="KW-0328">Glycosyltransferase</keyword>
<dbReference type="AlphaFoldDB" id="F2B143"/>
<keyword evidence="3" id="KW-0808">Transferase</keyword>
<evidence type="ECO:0000313" key="4">
    <source>
        <dbReference type="Proteomes" id="UP000006222"/>
    </source>
</evidence>
<sequence length="434" mass="47805">MKTIRPVFLSSYPPEQCGLATFTEASADAIDRAAGRAISSVIAIENTHSLTEAGGRVAHVIEYDQFGAYRRAANVVNDEPWNVVNLQREFGLYPGDWGGEIMEFVRHCKVPIVSTLHTLPMLPDFVPWQLIRQIAAYSKSIVVMTETAAELLDTVYYVRRESVRVIPHGVPTVPFGRDRSHRASLGLSGRQAICTFGLINPGKGLESMIRAMPQIVASNPKAVYCIVGVTHPLVKKQTGESHLEGLIELARSLGVSEHLRFINEYLSLPELISYLQSCDVFVTPYPGKDQIASGTMAYAMGAVGAIVSTPYLYAKEVLAKGRGLMVPFSSDGVSNDQALADAVLRYFADPNLVAEIRRRVYQYAEAMFWPRVGRSYLELYSQVAGNGSSVRQTESGLAKSAVTEQTQPQSRRRIDTQLLVDRTAKYATGVELKK</sequence>
<dbReference type="Pfam" id="PF00534">
    <property type="entry name" value="Glycos_transf_1"/>
    <property type="match status" value="1"/>
</dbReference>
<dbReference type="InterPro" id="IPR001296">
    <property type="entry name" value="Glyco_trans_1"/>
</dbReference>
<dbReference type="Gene3D" id="3.40.50.2000">
    <property type="entry name" value="Glycogen Phosphorylase B"/>
    <property type="match status" value="2"/>
</dbReference>
<dbReference type="InterPro" id="IPR028098">
    <property type="entry name" value="Glyco_trans_4-like_N"/>
</dbReference>
<evidence type="ECO:0000313" key="3">
    <source>
        <dbReference type="EMBL" id="EGF24395.1"/>
    </source>
</evidence>
<reference evidence="3 4" key="1">
    <citation type="journal article" date="2013" name="Mar. Genomics">
        <title>Expression of sulfatases in Rhodopirellula baltica and the diversity of sulfatases in the genus Rhodopirellula.</title>
        <authorList>
            <person name="Wegner C.E."/>
            <person name="Richter-Heitmann T."/>
            <person name="Klindworth A."/>
            <person name="Klockow C."/>
            <person name="Richter M."/>
            <person name="Achstetter T."/>
            <person name="Glockner F.O."/>
            <person name="Harder J."/>
        </authorList>
    </citation>
    <scope>NUCLEOTIDE SEQUENCE [LARGE SCALE GENOMIC DNA]</scope>
    <source>
        <strain evidence="3 4">WH47</strain>
    </source>
</reference>
<name>F2B143_RHOBT</name>
<dbReference type="Proteomes" id="UP000006222">
    <property type="component" value="Unassembled WGS sequence"/>
</dbReference>
<proteinExistence type="predicted"/>
<protein>
    <submittedName>
        <fullName evidence="3">Glycosyl transferase group 1</fullName>
        <ecNumber evidence="3">2.4.-.-</ecNumber>
    </submittedName>
</protein>
<dbReference type="EC" id="2.4.-.-" evidence="3"/>
<dbReference type="SUPFAM" id="SSF53756">
    <property type="entry name" value="UDP-Glycosyltransferase/glycogen phosphorylase"/>
    <property type="match status" value="1"/>
</dbReference>
<gene>
    <name evidence="3" type="ORF">RBWH47_02940</name>
</gene>
<dbReference type="Pfam" id="PF13439">
    <property type="entry name" value="Glyco_transf_4"/>
    <property type="match status" value="1"/>
</dbReference>
<comment type="caution">
    <text evidence="3">The sequence shown here is derived from an EMBL/GenBank/DDBJ whole genome shotgun (WGS) entry which is preliminary data.</text>
</comment>
<accession>F2B143</accession>